<protein>
    <recommendedName>
        <fullName evidence="10">Asparagine-rich protein</fullName>
    </recommendedName>
</protein>
<evidence type="ECO:0000313" key="8">
    <source>
        <dbReference type="EMBL" id="KTW31958.1"/>
    </source>
</evidence>
<dbReference type="InterPro" id="IPR012677">
    <property type="entry name" value="Nucleotide-bd_a/b_plait_sf"/>
</dbReference>
<dbReference type="InterPro" id="IPR035979">
    <property type="entry name" value="RBD_domain_sf"/>
</dbReference>
<dbReference type="PANTHER" id="PTHR23111:SF40">
    <property type="entry name" value="RNA-BINDING PROTEIN INVOLVED IN HETEROCHROMATIN ASSEMBLY-RELATED"/>
    <property type="match status" value="1"/>
</dbReference>
<evidence type="ECO:0000256" key="3">
    <source>
        <dbReference type="ARBA" id="ARBA00022833"/>
    </source>
</evidence>
<dbReference type="PROSITE" id="PS50199">
    <property type="entry name" value="ZF_RANBP2_2"/>
    <property type="match status" value="3"/>
</dbReference>
<dbReference type="PROSITE" id="PS01358">
    <property type="entry name" value="ZF_RANBP2_1"/>
    <property type="match status" value="3"/>
</dbReference>
<keyword evidence="3" id="KW-0862">Zinc</keyword>
<evidence type="ECO:0000256" key="5">
    <source>
        <dbReference type="PROSITE-ProRule" id="PRU00322"/>
    </source>
</evidence>
<dbReference type="Gene3D" id="4.10.1060.10">
    <property type="entry name" value="Zinc finger, RanBP2-type"/>
    <property type="match status" value="3"/>
</dbReference>
<keyword evidence="9" id="KW-1185">Reference proteome</keyword>
<dbReference type="SMART" id="SM00360">
    <property type="entry name" value="RRM"/>
    <property type="match status" value="1"/>
</dbReference>
<dbReference type="SUPFAM" id="SSF53098">
    <property type="entry name" value="Ribonuclease H-like"/>
    <property type="match status" value="1"/>
</dbReference>
<name>A0A0W4ZU99_PNEJ7</name>
<proteinExistence type="predicted"/>
<evidence type="ECO:0008006" key="10">
    <source>
        <dbReference type="Google" id="ProtNLM"/>
    </source>
</evidence>
<reference evidence="9" key="1">
    <citation type="journal article" date="2016" name="Nat. Commun.">
        <title>Genome analysis of three Pneumocystis species reveals adaptation mechanisms to life exclusively in mammalian hosts.</title>
        <authorList>
            <person name="Ma L."/>
            <person name="Chen Z."/>
            <person name="Huang D.W."/>
            <person name="Kutty G."/>
            <person name="Ishihara M."/>
            <person name="Wang H."/>
            <person name="Abouelleil A."/>
            <person name="Bishop L."/>
            <person name="Davey E."/>
            <person name="Deng R."/>
            <person name="Deng X."/>
            <person name="Fan L."/>
            <person name="Fantoni G."/>
            <person name="Fitzgerald M."/>
            <person name="Gogineni E."/>
            <person name="Goldberg J.M."/>
            <person name="Handley G."/>
            <person name="Hu X."/>
            <person name="Huber C."/>
            <person name="Jiao X."/>
            <person name="Jones K."/>
            <person name="Levin J.Z."/>
            <person name="Liu Y."/>
            <person name="Macdonald P."/>
            <person name="Melnikov A."/>
            <person name="Raley C."/>
            <person name="Sassi M."/>
            <person name="Sherman B.T."/>
            <person name="Song X."/>
            <person name="Sykes S."/>
            <person name="Tran B."/>
            <person name="Walsh L."/>
            <person name="Xia Y."/>
            <person name="Yang J."/>
            <person name="Young S."/>
            <person name="Zeng Q."/>
            <person name="Zheng X."/>
            <person name="Stephens R."/>
            <person name="Nusbaum C."/>
            <person name="Birren B.W."/>
            <person name="Azadi P."/>
            <person name="Lempicki R.A."/>
            <person name="Cuomo C.A."/>
            <person name="Kovacs J.A."/>
        </authorList>
    </citation>
    <scope>NUCLEOTIDE SEQUENCE [LARGE SCALE GENOMIC DNA]</scope>
    <source>
        <strain evidence="9">RU7</strain>
    </source>
</reference>
<accession>A0A0W4ZU99</accession>
<dbReference type="Proteomes" id="UP000053447">
    <property type="component" value="Unassembled WGS sequence"/>
</dbReference>
<keyword evidence="2 5" id="KW-0863">Zinc-finger</keyword>
<dbReference type="OrthoDB" id="448399at2759"/>
<feature type="domain" description="RanBP2-type" evidence="7">
    <location>
        <begin position="554"/>
        <end position="583"/>
    </location>
</feature>
<dbReference type="GO" id="GO:0003729">
    <property type="term" value="F:mRNA binding"/>
    <property type="evidence" value="ECO:0007669"/>
    <property type="project" value="TreeGrafter"/>
</dbReference>
<dbReference type="CDD" id="cd12452">
    <property type="entry name" value="RRM_ARP_like"/>
    <property type="match status" value="1"/>
</dbReference>
<organism evidence="8 9">
    <name type="scientific">Pneumocystis jirovecii (strain RU7)</name>
    <name type="common">Human pneumocystis pneumonia agent</name>
    <dbReference type="NCBI Taxonomy" id="1408657"/>
    <lineage>
        <taxon>Eukaryota</taxon>
        <taxon>Fungi</taxon>
        <taxon>Dikarya</taxon>
        <taxon>Ascomycota</taxon>
        <taxon>Taphrinomycotina</taxon>
        <taxon>Pneumocystomycetes</taxon>
        <taxon>Pneumocystaceae</taxon>
        <taxon>Pneumocystis</taxon>
    </lineage>
</organism>
<dbReference type="GeneID" id="28939159"/>
<comment type="caution">
    <text evidence="8">The sequence shown here is derived from an EMBL/GenBank/DDBJ whole genome shotgun (WGS) entry which is preliminary data.</text>
</comment>
<evidence type="ECO:0000313" key="9">
    <source>
        <dbReference type="Proteomes" id="UP000053447"/>
    </source>
</evidence>
<dbReference type="SUPFAM" id="SSF90209">
    <property type="entry name" value="Ran binding protein zinc finger-like"/>
    <property type="match status" value="3"/>
</dbReference>
<keyword evidence="1" id="KW-0479">Metal-binding</keyword>
<dbReference type="InterPro" id="IPR001876">
    <property type="entry name" value="Znf_RanBP2"/>
</dbReference>
<dbReference type="Pfam" id="PF00076">
    <property type="entry name" value="RRM_1"/>
    <property type="match status" value="1"/>
</dbReference>
<dbReference type="AlphaFoldDB" id="A0A0W4ZU99"/>
<dbReference type="Pfam" id="PF00641">
    <property type="entry name" value="Zn_ribbon_RanBP"/>
    <property type="match status" value="3"/>
</dbReference>
<dbReference type="GO" id="GO:0008270">
    <property type="term" value="F:zinc ion binding"/>
    <property type="evidence" value="ECO:0007669"/>
    <property type="project" value="UniProtKB-KW"/>
</dbReference>
<evidence type="ECO:0000256" key="4">
    <source>
        <dbReference type="PROSITE-ProRule" id="PRU00176"/>
    </source>
</evidence>
<dbReference type="GO" id="GO:0005634">
    <property type="term" value="C:nucleus"/>
    <property type="evidence" value="ECO:0007669"/>
    <property type="project" value="EnsemblFungi"/>
</dbReference>
<evidence type="ECO:0000256" key="1">
    <source>
        <dbReference type="ARBA" id="ARBA00022723"/>
    </source>
</evidence>
<feature type="domain" description="RanBP2-type" evidence="7">
    <location>
        <begin position="423"/>
        <end position="454"/>
    </location>
</feature>
<dbReference type="GO" id="GO:0140453">
    <property type="term" value="C:protein aggregate center"/>
    <property type="evidence" value="ECO:0007669"/>
    <property type="project" value="EnsemblFungi"/>
</dbReference>
<dbReference type="STRING" id="1408657.A0A0W4ZU99"/>
<dbReference type="SMART" id="SM00547">
    <property type="entry name" value="ZnF_RBZ"/>
    <property type="match status" value="3"/>
</dbReference>
<keyword evidence="4" id="KW-0694">RNA-binding</keyword>
<dbReference type="EMBL" id="LFWA01000003">
    <property type="protein sequence ID" value="KTW31958.1"/>
    <property type="molecule type" value="Genomic_DNA"/>
</dbReference>
<dbReference type="GO" id="GO:0031445">
    <property type="term" value="P:regulation of heterochromatin formation"/>
    <property type="evidence" value="ECO:0007669"/>
    <property type="project" value="EnsemblFungi"/>
</dbReference>
<dbReference type="VEuPathDB" id="FungiDB:T551_00640"/>
<dbReference type="InterPro" id="IPR012337">
    <property type="entry name" value="RNaseH-like_sf"/>
</dbReference>
<dbReference type="PROSITE" id="PS50102">
    <property type="entry name" value="RRM"/>
    <property type="match status" value="1"/>
</dbReference>
<feature type="domain" description="RanBP2-type" evidence="7">
    <location>
        <begin position="342"/>
        <end position="371"/>
    </location>
</feature>
<dbReference type="SUPFAM" id="SSF54928">
    <property type="entry name" value="RNA-binding domain, RBD"/>
    <property type="match status" value="1"/>
</dbReference>
<dbReference type="PANTHER" id="PTHR23111">
    <property type="entry name" value="ZINC FINGER PROTEIN"/>
    <property type="match status" value="1"/>
</dbReference>
<evidence type="ECO:0000259" key="6">
    <source>
        <dbReference type="PROSITE" id="PS50102"/>
    </source>
</evidence>
<dbReference type="InterPro" id="IPR034351">
    <property type="entry name" value="Nrp1_RRM"/>
</dbReference>
<dbReference type="RefSeq" id="XP_018230650.1">
    <property type="nucleotide sequence ID" value="XM_018372904.1"/>
</dbReference>
<evidence type="ECO:0000259" key="7">
    <source>
        <dbReference type="PROSITE" id="PS50199"/>
    </source>
</evidence>
<evidence type="ECO:0000256" key="2">
    <source>
        <dbReference type="ARBA" id="ARBA00022771"/>
    </source>
</evidence>
<dbReference type="FunFam" id="4.10.1060.10:FF:000024">
    <property type="entry name" value="RNA-binding protein"/>
    <property type="match status" value="1"/>
</dbReference>
<dbReference type="Gene3D" id="3.30.420.10">
    <property type="entry name" value="Ribonuclease H-like superfamily/Ribonuclease H"/>
    <property type="match status" value="1"/>
</dbReference>
<dbReference type="InterPro" id="IPR036397">
    <property type="entry name" value="RNaseH_sf"/>
</dbReference>
<dbReference type="InterPro" id="IPR036443">
    <property type="entry name" value="Znf_RanBP2_sf"/>
</dbReference>
<dbReference type="GO" id="GO:0071502">
    <property type="term" value="P:cellular response to temperature stimulus"/>
    <property type="evidence" value="ECO:0007669"/>
    <property type="project" value="EnsemblFungi"/>
</dbReference>
<dbReference type="Gene3D" id="3.30.70.330">
    <property type="match status" value="1"/>
</dbReference>
<dbReference type="eggNOG" id="KOG4198">
    <property type="taxonomic scope" value="Eukaryota"/>
</dbReference>
<dbReference type="InterPro" id="IPR000504">
    <property type="entry name" value="RRM_dom"/>
</dbReference>
<gene>
    <name evidence="8" type="ORF">T551_00640</name>
</gene>
<sequence length="651" mass="73567">MPLPESLDAILIVHGLTCHEYGIGGSKETSELIELSWILVDLRTLEEQYKEDLLVRPINTPLTNFSGFVTLSWEHIQSAGTFHDAIHQFVTFIQEKLIFNNKDFVFAAFDAKKLTVQFPREARDKSIVLPSYLLHPRVYDLYSEYRRWQSYHPEVPLYSSSSIVNIRKILETDINGPSQPLQQTFHAPHENPSRRAKDECLDLLYILKSLVKKSKIIDKYPNIFSRLLDVRSNIKAFLAERSCILYMIGLPHDTTQSELESWFTQHGGHPIAFWTLRTPDYYKPTGTGFVVFSSHEEAIKNLMMNGKTLNDKVIEISPSSSRVLERAAEILIPFPSSKNKPRPGDWNCPFCGFSNFQRRTACFRCSFSTYSVNMNNDPMITYSYPSYGGNMSLTSSVSNPDTLLHSYPLTLRTSTQGGNVPFRAGDWKCRTEGCGYHNFAKNTICLKCGANKNISVATTDHNNSLPTVTSQASQQPITNPLNFHFPNPKHFTHLPPIQKIPLNTIHGNFNGPSIPTSFSLKQPQVSTNNETVIQNNENIINKEKIIANTNNEKQTNDWHCTSCFFVNFKHRSTCLLCGSAVLNLSTPVSNINSTASNIQERNQNTLECFNENMASGLLHEDLKALIIDDDKSVMEIKKDAPSKLALLSLDS</sequence>
<feature type="domain" description="RRM" evidence="6">
    <location>
        <begin position="243"/>
        <end position="321"/>
    </location>
</feature>